<dbReference type="Proteomes" id="UP001365542">
    <property type="component" value="Unassembled WGS sequence"/>
</dbReference>
<sequence length="569" mass="65343">MASSRKNANAKRQTARAISTIEWGTHKDDFIKLYVEKDMPLHKCMEAMERDYGFIANRRQYLRKIRDWNIDKNIKGGEMRVALRKVLERWVKEGKDTRVEIRGVEVTKDQIKRFLRREASKSSHTTIEGIAVHSRIKHHQQPETLNLRPSWKLPTPPPACYKIYTPAASVKGLYTPNFQNSHFAKMYSNVGTFHETKARPNSFYEIQPHLSTDRISNKASLGSLTPDTDTAVILSNEIEGVDPINGEIICIQSSSGFLRWYDTANHLSNQYRSYLSNYNIRVPFAEEYKCHQILELVAISCVKFIREFPPPYDHAIIVQCQSAVNEDSFIRKDTLQWCLKSLHFSGSHTCPNCYAKIPTRGDLEQRVFRLPPGMPFFDPTFSSASWCALRYVYRNNILVTATKPCQPMILGHQHYLQGPYLSTIKITGPPDCDYISDGDFAFHESENNIACWHPSIYPKKALADHFNFTRALDQDLEFIFDLSSDLNIESSPEFDADEFMSWLDGNQIKDVEMMENLTGAHLKVEIPSDLTRKTPNFPTGAGPEVEKSTGEENSMYIMWDRIFELPGIE</sequence>
<comment type="caution">
    <text evidence="2">The sequence shown here is derived from an EMBL/GenBank/DDBJ whole genome shotgun (WGS) entry which is preliminary data.</text>
</comment>
<reference evidence="2 3" key="1">
    <citation type="submission" date="2019-10" db="EMBL/GenBank/DDBJ databases">
        <authorList>
            <person name="Palmer J.M."/>
        </authorList>
    </citation>
    <scope>NUCLEOTIDE SEQUENCE [LARGE SCALE GENOMIC DNA]</scope>
    <source>
        <strain evidence="2 3">TWF694</strain>
    </source>
</reference>
<evidence type="ECO:0000259" key="1">
    <source>
        <dbReference type="Pfam" id="PF14420"/>
    </source>
</evidence>
<protein>
    <recommendedName>
        <fullName evidence="1">Clr5 domain-containing protein</fullName>
    </recommendedName>
</protein>
<name>A0AAV9X5G4_9PEZI</name>
<proteinExistence type="predicted"/>
<dbReference type="InterPro" id="IPR025676">
    <property type="entry name" value="Clr5_dom"/>
</dbReference>
<dbReference type="PANTHER" id="PTHR38788">
    <property type="entry name" value="CLR5 DOMAIN-CONTAINING PROTEIN"/>
    <property type="match status" value="1"/>
</dbReference>
<evidence type="ECO:0000313" key="3">
    <source>
        <dbReference type="Proteomes" id="UP001365542"/>
    </source>
</evidence>
<dbReference type="EMBL" id="JAVHJO010000010">
    <property type="protein sequence ID" value="KAK6535507.1"/>
    <property type="molecule type" value="Genomic_DNA"/>
</dbReference>
<organism evidence="2 3">
    <name type="scientific">Orbilia ellipsospora</name>
    <dbReference type="NCBI Taxonomy" id="2528407"/>
    <lineage>
        <taxon>Eukaryota</taxon>
        <taxon>Fungi</taxon>
        <taxon>Dikarya</taxon>
        <taxon>Ascomycota</taxon>
        <taxon>Pezizomycotina</taxon>
        <taxon>Orbiliomycetes</taxon>
        <taxon>Orbiliales</taxon>
        <taxon>Orbiliaceae</taxon>
        <taxon>Orbilia</taxon>
    </lineage>
</organism>
<gene>
    <name evidence="2" type="ORF">TWF694_001962</name>
</gene>
<dbReference type="AlphaFoldDB" id="A0AAV9X5G4"/>
<feature type="domain" description="Clr5" evidence="1">
    <location>
        <begin position="20"/>
        <end position="72"/>
    </location>
</feature>
<dbReference type="PANTHER" id="PTHR38788:SF3">
    <property type="entry name" value="CLR5 DOMAIN-CONTAINING PROTEIN"/>
    <property type="match status" value="1"/>
</dbReference>
<dbReference type="Pfam" id="PF14420">
    <property type="entry name" value="Clr5"/>
    <property type="match status" value="1"/>
</dbReference>
<accession>A0AAV9X5G4</accession>
<keyword evidence="3" id="KW-1185">Reference proteome</keyword>
<evidence type="ECO:0000313" key="2">
    <source>
        <dbReference type="EMBL" id="KAK6535507.1"/>
    </source>
</evidence>